<evidence type="ECO:0000313" key="2">
    <source>
        <dbReference type="Proteomes" id="UP000332515"/>
    </source>
</evidence>
<dbReference type="Proteomes" id="UP000332515">
    <property type="component" value="Unassembled WGS sequence"/>
</dbReference>
<sequence length="98" mass="11083">MSMENRIVEEARLIILRALAEQPNESLSSEILRQELASFAISRERGWVHGQLDWLAEERAVTVTPVGSVRVATLAERGARHLRREIAIEGVQRPSRPD</sequence>
<name>A0A6A7Y4J3_9HYPH</name>
<dbReference type="EMBL" id="VWNA01000001">
    <property type="protein sequence ID" value="MQT13655.1"/>
    <property type="molecule type" value="Genomic_DNA"/>
</dbReference>
<keyword evidence="2" id="KW-1185">Reference proteome</keyword>
<reference evidence="1 2" key="1">
    <citation type="submission" date="2019-09" db="EMBL/GenBank/DDBJ databases">
        <title>Segnochrobactrum spirostomi gen. nov., sp. nov., isolated from the ciliate Spirostomum cf. yagiui and description of a novel family, Segnochrobactraceae fam. nov. within the order Rhizobiales of the class Alphaproteobacteria.</title>
        <authorList>
            <person name="Akter S."/>
            <person name="Shazib S.U.A."/>
            <person name="Shin M.K."/>
        </authorList>
    </citation>
    <scope>NUCLEOTIDE SEQUENCE [LARGE SCALE GENOMIC DNA]</scope>
    <source>
        <strain evidence="1 2">Sp-1</strain>
    </source>
</reference>
<protein>
    <recommendedName>
        <fullName evidence="3">ArsR family transcriptional regulator</fullName>
    </recommendedName>
</protein>
<dbReference type="AlphaFoldDB" id="A0A6A7Y4J3"/>
<evidence type="ECO:0008006" key="3">
    <source>
        <dbReference type="Google" id="ProtNLM"/>
    </source>
</evidence>
<gene>
    <name evidence="1" type="ORF">F0357_13595</name>
</gene>
<accession>A0A6A7Y4J3</accession>
<proteinExistence type="predicted"/>
<dbReference type="RefSeq" id="WP_153482679.1">
    <property type="nucleotide sequence ID" value="NZ_VWNA01000001.1"/>
</dbReference>
<organism evidence="1 2">
    <name type="scientific">Segnochrobactrum spirostomi</name>
    <dbReference type="NCBI Taxonomy" id="2608987"/>
    <lineage>
        <taxon>Bacteria</taxon>
        <taxon>Pseudomonadati</taxon>
        <taxon>Pseudomonadota</taxon>
        <taxon>Alphaproteobacteria</taxon>
        <taxon>Hyphomicrobiales</taxon>
        <taxon>Segnochrobactraceae</taxon>
        <taxon>Segnochrobactrum</taxon>
    </lineage>
</organism>
<comment type="caution">
    <text evidence="1">The sequence shown here is derived from an EMBL/GenBank/DDBJ whole genome shotgun (WGS) entry which is preliminary data.</text>
</comment>
<evidence type="ECO:0000313" key="1">
    <source>
        <dbReference type="EMBL" id="MQT13655.1"/>
    </source>
</evidence>